<feature type="transmembrane region" description="Helical" evidence="15">
    <location>
        <begin position="770"/>
        <end position="786"/>
    </location>
</feature>
<sequence>MTDSQSCFHCGLPVPPSLDLTVAYQERAQPVCCLGCQAVAQSIIDAGLDNYYRHRTANPAQAALPPPELLEQLRLYDLPEMQQGFVETRPDQCREAVLMFGGMTCAACAWLIEQKLLRLNGMVSVELNYSTGRARTVWRDDVLPLSQILLAVRQTGYSAEPYDARKLEQHTRSQRRKMLVRIAVAGLASMQTMMFALPTYFDAQIEPSLLQTLHWGALVMVLPAIFYAAAPFYQGAWRDLKNRRSGMDTPVAIAISLTFVAGLYALFTGAGQGVYFESIAMFVFFLLAGRFMEQNARHKAGDAAERLVRLIPAFCHILPDYPADERSREAAVATLKAGDVIVVRAGETIPADGEVLAGASETDEAMLTGENLPVAKRTGDRVTAGTLNTAAPLIVRVRQTGTDTRLAHIVKLLDRALAQKPRLAETAERYASGFTGALIVMAVPTFLGWWWYADAATALWITVSLLVITCPCALSLATPAALAASAGRLAKHGILMTRGHVLETLPAVTDVVFDKTGTLTRAAFRVTEILRCATADPAALHIAKLLERHSEHPIARAITAMPLEPGSAELHCRERRNHIGCGVSATVSVNGRESVWALGRADFVAQWAGALPDEWRTLAAQHGTLVFLGNEQGFHAALVLEDQIREDAAAVLAQLHEQGLRTHLLSGDREAVVAAAARHTGIVRYRADAAPEDKLHYVRHLQQQGCRVLMLGDGINDAPVLAGADVSAAVAGSADVARDGADVLLLQDDLSLLPQLLAQARRTQTVIRQNLWWATAYNFCVVPLAACGWVTPWLAALGMSFSSLLVVWNALRLRR</sequence>
<evidence type="ECO:0000256" key="14">
    <source>
        <dbReference type="ARBA" id="ARBA00023136"/>
    </source>
</evidence>
<dbReference type="NCBIfam" id="TIGR01511">
    <property type="entry name" value="ATPase-IB1_Cu"/>
    <property type="match status" value="1"/>
</dbReference>
<dbReference type="PRINTS" id="PR00943">
    <property type="entry name" value="CUATPASE"/>
</dbReference>
<dbReference type="Proteomes" id="UP000831534">
    <property type="component" value="Chromosome"/>
</dbReference>
<comment type="similarity">
    <text evidence="2 15">Belongs to the cation transport ATPase (P-type) (TC 3.A.3) family. Type IB subfamily.</text>
</comment>
<dbReference type="RefSeq" id="WP_027009058.1">
    <property type="nucleotide sequence ID" value="NZ_CP091521.1"/>
</dbReference>
<dbReference type="AlphaFoldDB" id="A0ABD8B7Y3"/>
<dbReference type="Pfam" id="PF00403">
    <property type="entry name" value="HMA"/>
    <property type="match status" value="1"/>
</dbReference>
<dbReference type="Gene3D" id="3.40.1110.10">
    <property type="entry name" value="Calcium-transporting ATPase, cytoplasmic domain N"/>
    <property type="match status" value="1"/>
</dbReference>
<feature type="domain" description="HMA" evidence="16">
    <location>
        <begin position="94"/>
        <end position="160"/>
    </location>
</feature>
<dbReference type="PANTHER" id="PTHR43520:SF5">
    <property type="entry name" value="CATION-TRANSPORTING P-TYPE ATPASE-RELATED"/>
    <property type="match status" value="1"/>
</dbReference>
<dbReference type="NCBIfam" id="TIGR01525">
    <property type="entry name" value="ATPase-IB_hvy"/>
    <property type="match status" value="1"/>
</dbReference>
<evidence type="ECO:0000256" key="1">
    <source>
        <dbReference type="ARBA" id="ARBA00004651"/>
    </source>
</evidence>
<reference evidence="17 18" key="1">
    <citation type="journal article" date="2022" name="Res Sq">
        <title>Evolution of multicellular longitudinally dividing oral cavity symbionts (Neisseriaceae).</title>
        <authorList>
            <person name="Nyongesa S."/>
            <person name="Weber P."/>
            <person name="Bernet E."/>
            <person name="Pullido F."/>
            <person name="Nieckarz M."/>
            <person name="Delaby M."/>
            <person name="Nieves C."/>
            <person name="Viehboeck T."/>
            <person name="Krause N."/>
            <person name="Rivera-Millot A."/>
            <person name="Nakamura A."/>
            <person name="Vischer N."/>
            <person name="VanNieuwenhze M."/>
            <person name="Brun Y."/>
            <person name="Cava F."/>
            <person name="Bulgheresi S."/>
            <person name="Veyrier F."/>
        </authorList>
    </citation>
    <scope>NUCLEOTIDE SEQUENCE [LARGE SCALE GENOMIC DNA]</scope>
    <source>
        <strain evidence="17 18">17694</strain>
    </source>
</reference>
<protein>
    <submittedName>
        <fullName evidence="17">Heavy metal translocating P-type ATPase</fullName>
    </submittedName>
</protein>
<dbReference type="InterPro" id="IPR008250">
    <property type="entry name" value="ATPase_P-typ_transduc_dom_A_sf"/>
</dbReference>
<dbReference type="InterPro" id="IPR018303">
    <property type="entry name" value="ATPase_P-typ_P_site"/>
</dbReference>
<keyword evidence="7 15" id="KW-0479">Metal-binding</keyword>
<evidence type="ECO:0000256" key="8">
    <source>
        <dbReference type="ARBA" id="ARBA00022741"/>
    </source>
</evidence>
<evidence type="ECO:0000256" key="13">
    <source>
        <dbReference type="ARBA" id="ARBA00023065"/>
    </source>
</evidence>
<dbReference type="Pfam" id="PF00702">
    <property type="entry name" value="Hydrolase"/>
    <property type="match status" value="1"/>
</dbReference>
<dbReference type="SFLD" id="SFLDF00027">
    <property type="entry name" value="p-type_atpase"/>
    <property type="match status" value="1"/>
</dbReference>
<dbReference type="InterPro" id="IPR021993">
    <property type="entry name" value="ATPase-cat-bd"/>
</dbReference>
<dbReference type="EMBL" id="CP091521">
    <property type="protein sequence ID" value="XHH50122.1"/>
    <property type="molecule type" value="Genomic_DNA"/>
</dbReference>
<keyword evidence="4 15" id="KW-1003">Cell membrane</keyword>
<feature type="transmembrane region" description="Helical" evidence="15">
    <location>
        <begin position="430"/>
        <end position="452"/>
    </location>
</feature>
<dbReference type="Gene3D" id="3.40.50.1000">
    <property type="entry name" value="HAD superfamily/HAD-like"/>
    <property type="match status" value="1"/>
</dbReference>
<dbReference type="PROSITE" id="PS00154">
    <property type="entry name" value="ATPASE_E1_E2"/>
    <property type="match status" value="1"/>
</dbReference>
<dbReference type="CDD" id="cd00371">
    <property type="entry name" value="HMA"/>
    <property type="match status" value="1"/>
</dbReference>
<dbReference type="CDD" id="cd02079">
    <property type="entry name" value="P-type_ATPase_HM"/>
    <property type="match status" value="1"/>
</dbReference>
<evidence type="ECO:0000256" key="2">
    <source>
        <dbReference type="ARBA" id="ARBA00006024"/>
    </source>
</evidence>
<dbReference type="SFLD" id="SFLDG00002">
    <property type="entry name" value="C1.7:_P-type_atpase_like"/>
    <property type="match status" value="1"/>
</dbReference>
<keyword evidence="14 15" id="KW-0472">Membrane</keyword>
<evidence type="ECO:0000256" key="12">
    <source>
        <dbReference type="ARBA" id="ARBA00022989"/>
    </source>
</evidence>
<dbReference type="GO" id="GO:0030001">
    <property type="term" value="P:metal ion transport"/>
    <property type="evidence" value="ECO:0007669"/>
    <property type="project" value="UniProtKB-ARBA"/>
</dbReference>
<dbReference type="GO" id="GO:0015662">
    <property type="term" value="F:P-type ion transporter activity"/>
    <property type="evidence" value="ECO:0007669"/>
    <property type="project" value="UniProtKB-ARBA"/>
</dbReference>
<dbReference type="SUPFAM" id="SSF81660">
    <property type="entry name" value="Metal cation-transporting ATPase, ATP-binding domain N"/>
    <property type="match status" value="1"/>
</dbReference>
<evidence type="ECO:0000256" key="5">
    <source>
        <dbReference type="ARBA" id="ARBA00022553"/>
    </source>
</evidence>
<evidence type="ECO:0000256" key="6">
    <source>
        <dbReference type="ARBA" id="ARBA00022692"/>
    </source>
</evidence>
<feature type="transmembrane region" description="Helical" evidence="15">
    <location>
        <begin position="273"/>
        <end position="292"/>
    </location>
</feature>
<keyword evidence="18" id="KW-1185">Reference proteome</keyword>
<dbReference type="NCBIfam" id="TIGR01494">
    <property type="entry name" value="ATPase_P-type"/>
    <property type="match status" value="1"/>
</dbReference>
<dbReference type="InterPro" id="IPR023299">
    <property type="entry name" value="ATPase_P-typ_cyto_dom_N"/>
</dbReference>
<dbReference type="InterPro" id="IPR006121">
    <property type="entry name" value="HMA_dom"/>
</dbReference>
<organism evidence="17 18">
    <name type="scientific">Conchiformibius kuhniae</name>
    <dbReference type="NCBI Taxonomy" id="211502"/>
    <lineage>
        <taxon>Bacteria</taxon>
        <taxon>Pseudomonadati</taxon>
        <taxon>Pseudomonadota</taxon>
        <taxon>Betaproteobacteria</taxon>
        <taxon>Neisseriales</taxon>
        <taxon>Neisseriaceae</taxon>
        <taxon>Conchiformibius</taxon>
    </lineage>
</organism>
<keyword evidence="13" id="KW-0406">Ion transport</keyword>
<name>A0ABD8B7Y3_9NEIS</name>
<dbReference type="PANTHER" id="PTHR43520">
    <property type="entry name" value="ATP7, ISOFORM B"/>
    <property type="match status" value="1"/>
</dbReference>
<gene>
    <name evidence="17" type="ORF">LVJ77_00920</name>
</gene>
<dbReference type="Gene3D" id="2.70.150.10">
    <property type="entry name" value="Calcium-transporting ATPase, cytoplasmic transduction domain A"/>
    <property type="match status" value="1"/>
</dbReference>
<feature type="transmembrane region" description="Helical" evidence="15">
    <location>
        <begin position="458"/>
        <end position="482"/>
    </location>
</feature>
<keyword evidence="10" id="KW-0460">Magnesium</keyword>
<evidence type="ECO:0000256" key="9">
    <source>
        <dbReference type="ARBA" id="ARBA00022840"/>
    </source>
</evidence>
<accession>A0ABD8B7Y3</accession>
<feature type="transmembrane region" description="Helical" evidence="15">
    <location>
        <begin position="213"/>
        <end position="233"/>
    </location>
</feature>
<dbReference type="InterPro" id="IPR023214">
    <property type="entry name" value="HAD_sf"/>
</dbReference>
<keyword evidence="9 15" id="KW-0067">ATP-binding</keyword>
<keyword evidence="5" id="KW-0597">Phosphoprotein</keyword>
<feature type="transmembrane region" description="Helical" evidence="15">
    <location>
        <begin position="179"/>
        <end position="201"/>
    </location>
</feature>
<dbReference type="InterPro" id="IPR001757">
    <property type="entry name" value="P_typ_ATPase"/>
</dbReference>
<evidence type="ECO:0000313" key="17">
    <source>
        <dbReference type="EMBL" id="XHH50122.1"/>
    </source>
</evidence>
<evidence type="ECO:0000256" key="15">
    <source>
        <dbReference type="RuleBase" id="RU362081"/>
    </source>
</evidence>
<dbReference type="InterPro" id="IPR023298">
    <property type="entry name" value="ATPase_P-typ_TM_dom_sf"/>
</dbReference>
<dbReference type="InterPro" id="IPR027256">
    <property type="entry name" value="P-typ_ATPase_IB"/>
</dbReference>
<evidence type="ECO:0000256" key="4">
    <source>
        <dbReference type="ARBA" id="ARBA00022475"/>
    </source>
</evidence>
<keyword evidence="6 15" id="KW-0812">Transmembrane</keyword>
<evidence type="ECO:0000259" key="16">
    <source>
        <dbReference type="PROSITE" id="PS50846"/>
    </source>
</evidence>
<dbReference type="KEGG" id="ckh:LVJ77_00920"/>
<dbReference type="PRINTS" id="PR00119">
    <property type="entry name" value="CATATPASE"/>
</dbReference>
<dbReference type="PROSITE" id="PS50846">
    <property type="entry name" value="HMA_2"/>
    <property type="match status" value="1"/>
</dbReference>
<keyword evidence="11" id="KW-1278">Translocase</keyword>
<keyword evidence="3" id="KW-0813">Transport</keyword>
<dbReference type="GO" id="GO:0005886">
    <property type="term" value="C:plasma membrane"/>
    <property type="evidence" value="ECO:0007669"/>
    <property type="project" value="UniProtKB-SubCell"/>
</dbReference>
<dbReference type="GO" id="GO:0005524">
    <property type="term" value="F:ATP binding"/>
    <property type="evidence" value="ECO:0007669"/>
    <property type="project" value="UniProtKB-UniRule"/>
</dbReference>
<dbReference type="Gene3D" id="3.30.70.100">
    <property type="match status" value="1"/>
</dbReference>
<dbReference type="SFLD" id="SFLDS00003">
    <property type="entry name" value="Haloacid_Dehalogenase"/>
    <property type="match status" value="1"/>
</dbReference>
<dbReference type="Pfam" id="PF00122">
    <property type="entry name" value="E1-E2_ATPase"/>
    <property type="match status" value="1"/>
</dbReference>
<dbReference type="InterPro" id="IPR044492">
    <property type="entry name" value="P_typ_ATPase_HD_dom"/>
</dbReference>
<evidence type="ECO:0000313" key="18">
    <source>
        <dbReference type="Proteomes" id="UP000831534"/>
    </source>
</evidence>
<dbReference type="SUPFAM" id="SSF55008">
    <property type="entry name" value="HMA, heavy metal-associated domain"/>
    <property type="match status" value="1"/>
</dbReference>
<dbReference type="GO" id="GO:0046872">
    <property type="term" value="F:metal ion binding"/>
    <property type="evidence" value="ECO:0007669"/>
    <property type="project" value="UniProtKB-KW"/>
</dbReference>
<evidence type="ECO:0000256" key="11">
    <source>
        <dbReference type="ARBA" id="ARBA00022967"/>
    </source>
</evidence>
<feature type="transmembrane region" description="Helical" evidence="15">
    <location>
        <begin position="245"/>
        <end position="267"/>
    </location>
</feature>
<dbReference type="InterPro" id="IPR036412">
    <property type="entry name" value="HAD-like_sf"/>
</dbReference>
<keyword evidence="8 15" id="KW-0547">Nucleotide-binding</keyword>
<dbReference type="InterPro" id="IPR059000">
    <property type="entry name" value="ATPase_P-type_domA"/>
</dbReference>
<dbReference type="InterPro" id="IPR036163">
    <property type="entry name" value="HMA_dom_sf"/>
</dbReference>
<dbReference type="FunFam" id="2.70.150.10:FF:000002">
    <property type="entry name" value="Copper-transporting ATPase 1, putative"/>
    <property type="match status" value="1"/>
</dbReference>
<comment type="subcellular location">
    <subcellularLocation>
        <location evidence="1">Cell membrane</location>
        <topology evidence="1">Multi-pass membrane protein</topology>
    </subcellularLocation>
</comment>
<evidence type="ECO:0000256" key="3">
    <source>
        <dbReference type="ARBA" id="ARBA00022448"/>
    </source>
</evidence>
<proteinExistence type="inferred from homology"/>
<dbReference type="SUPFAM" id="SSF81653">
    <property type="entry name" value="Calcium ATPase, transduction domain A"/>
    <property type="match status" value="1"/>
</dbReference>
<dbReference type="SUPFAM" id="SSF81665">
    <property type="entry name" value="Calcium ATPase, transmembrane domain M"/>
    <property type="match status" value="1"/>
</dbReference>
<evidence type="ECO:0000256" key="10">
    <source>
        <dbReference type="ARBA" id="ARBA00022842"/>
    </source>
</evidence>
<keyword evidence="12 15" id="KW-1133">Transmembrane helix</keyword>
<evidence type="ECO:0000256" key="7">
    <source>
        <dbReference type="ARBA" id="ARBA00022723"/>
    </source>
</evidence>
<dbReference type="Pfam" id="PF12156">
    <property type="entry name" value="ATPase-cat_bd"/>
    <property type="match status" value="1"/>
</dbReference>
<dbReference type="SUPFAM" id="SSF56784">
    <property type="entry name" value="HAD-like"/>
    <property type="match status" value="1"/>
</dbReference>